<reference evidence="2" key="1">
    <citation type="journal article" date="2014" name="Front. Microbiol.">
        <title>High frequency of phylogenetically diverse reductive dehalogenase-homologous genes in deep subseafloor sedimentary metagenomes.</title>
        <authorList>
            <person name="Kawai M."/>
            <person name="Futagami T."/>
            <person name="Toyoda A."/>
            <person name="Takaki Y."/>
            <person name="Nishi S."/>
            <person name="Hori S."/>
            <person name="Arai W."/>
            <person name="Tsubouchi T."/>
            <person name="Morono Y."/>
            <person name="Uchiyama I."/>
            <person name="Ito T."/>
            <person name="Fujiyama A."/>
            <person name="Inagaki F."/>
            <person name="Takami H."/>
        </authorList>
    </citation>
    <scope>NUCLEOTIDE SEQUENCE</scope>
    <source>
        <strain evidence="2">Expedition CK06-06</strain>
    </source>
</reference>
<name>X1UHE2_9ZZZZ</name>
<sequence>SGGIHIAPLDGSNVTIEYLTITDHTDYGIWIELVDIDDVFTIRNNTIEGVEGSVIGIQVDKVEAGGSLIIRQNSISDNDVGVKLLEDVADGGIEFNDITGNTIGLEQLAEVIGAYAGNNWWGDISGPEEGSWNPGGIGDPVVGDIGYYPWLTREFQTVLDDNIAYFGLPAVELNTGWNIISTPIALDPLVEWVDSDNISRTGVDTWGNYVALGDGLSTDNTSPAYSFDAENQAWVGLSGGEGSGDRLITVHGDAIGVRSAGQS</sequence>
<feature type="domain" description="Right handed beta helix" evidence="1">
    <location>
        <begin position="5"/>
        <end position="89"/>
    </location>
</feature>
<dbReference type="EMBL" id="BARW01024430">
    <property type="protein sequence ID" value="GAI91784.1"/>
    <property type="molecule type" value="Genomic_DNA"/>
</dbReference>
<dbReference type="SMART" id="SM00710">
    <property type="entry name" value="PbH1"/>
    <property type="match status" value="3"/>
</dbReference>
<feature type="non-terminal residue" evidence="2">
    <location>
        <position position="263"/>
    </location>
</feature>
<evidence type="ECO:0000259" key="1">
    <source>
        <dbReference type="Pfam" id="PF13229"/>
    </source>
</evidence>
<gene>
    <name evidence="2" type="ORF">S12H4_40278</name>
</gene>
<dbReference type="AlphaFoldDB" id="X1UHE2"/>
<dbReference type="InterPro" id="IPR006626">
    <property type="entry name" value="PbH1"/>
</dbReference>
<dbReference type="InterPro" id="IPR011050">
    <property type="entry name" value="Pectin_lyase_fold/virulence"/>
</dbReference>
<organism evidence="2">
    <name type="scientific">marine sediment metagenome</name>
    <dbReference type="NCBI Taxonomy" id="412755"/>
    <lineage>
        <taxon>unclassified sequences</taxon>
        <taxon>metagenomes</taxon>
        <taxon>ecological metagenomes</taxon>
    </lineage>
</organism>
<comment type="caution">
    <text evidence="2">The sequence shown here is derived from an EMBL/GenBank/DDBJ whole genome shotgun (WGS) entry which is preliminary data.</text>
</comment>
<accession>X1UHE2</accession>
<dbReference type="InterPro" id="IPR039448">
    <property type="entry name" value="Beta_helix"/>
</dbReference>
<dbReference type="Pfam" id="PF13229">
    <property type="entry name" value="Beta_helix"/>
    <property type="match status" value="1"/>
</dbReference>
<dbReference type="Gene3D" id="2.160.20.10">
    <property type="entry name" value="Single-stranded right-handed beta-helix, Pectin lyase-like"/>
    <property type="match status" value="1"/>
</dbReference>
<evidence type="ECO:0000313" key="2">
    <source>
        <dbReference type="EMBL" id="GAI91784.1"/>
    </source>
</evidence>
<dbReference type="SUPFAM" id="SSF51126">
    <property type="entry name" value="Pectin lyase-like"/>
    <property type="match status" value="1"/>
</dbReference>
<proteinExistence type="predicted"/>
<dbReference type="InterPro" id="IPR012334">
    <property type="entry name" value="Pectin_lyas_fold"/>
</dbReference>
<protein>
    <recommendedName>
        <fullName evidence="1">Right handed beta helix domain-containing protein</fullName>
    </recommendedName>
</protein>
<feature type="non-terminal residue" evidence="2">
    <location>
        <position position="1"/>
    </location>
</feature>